<name>A0A318QIT1_9PROT</name>
<dbReference type="EMBL" id="NKUA01000007">
    <property type="protein sequence ID" value="PYD79426.1"/>
    <property type="molecule type" value="Genomic_DNA"/>
</dbReference>
<gene>
    <name evidence="3" type="ORF">CFR77_06700</name>
</gene>
<evidence type="ECO:0000313" key="3">
    <source>
        <dbReference type="EMBL" id="PYD79426.1"/>
    </source>
</evidence>
<proteinExistence type="inferred from homology"/>
<organism evidence="3 4">
    <name type="scientific">Komagataeibacter sucrofermentans</name>
    <dbReference type="NCBI Taxonomy" id="1053551"/>
    <lineage>
        <taxon>Bacteria</taxon>
        <taxon>Pseudomonadati</taxon>
        <taxon>Pseudomonadota</taxon>
        <taxon>Alphaproteobacteria</taxon>
        <taxon>Acetobacterales</taxon>
        <taxon>Acetobacteraceae</taxon>
        <taxon>Komagataeibacter</taxon>
    </lineage>
</organism>
<sequence>MFKKDVLNNINGPWLFKTDHQPDVYNSYDPVILSGSSMQAHDAFYDEIYKKFHAPSYAGKNFNALWDILTDLSWIMNKNRYVVFFQNAEEVLIKEKENALMGFLEILEAVGRQWSQPVHQGETWDRPVMPFHSILQVKELSASRFPCTVPVIGPV</sequence>
<dbReference type="InterPro" id="IPR000468">
    <property type="entry name" value="Barstar"/>
</dbReference>
<dbReference type="Gene3D" id="3.30.370.10">
    <property type="entry name" value="Barstar-like"/>
    <property type="match status" value="1"/>
</dbReference>
<evidence type="ECO:0000313" key="4">
    <source>
        <dbReference type="Proteomes" id="UP000247814"/>
    </source>
</evidence>
<dbReference type="InterPro" id="IPR035905">
    <property type="entry name" value="Barstar-like_sf"/>
</dbReference>
<comment type="caution">
    <text evidence="3">The sequence shown here is derived from an EMBL/GenBank/DDBJ whole genome shotgun (WGS) entry which is preliminary data.</text>
</comment>
<dbReference type="Pfam" id="PF01337">
    <property type="entry name" value="Barstar"/>
    <property type="match status" value="1"/>
</dbReference>
<keyword evidence="4" id="KW-1185">Reference proteome</keyword>
<reference evidence="3 4" key="1">
    <citation type="submission" date="2017-07" db="EMBL/GenBank/DDBJ databases">
        <title>A draft genome sequence of Komagataeibacter sucrofermentans LMG 18788.</title>
        <authorList>
            <person name="Skraban J."/>
            <person name="Cleenwerck I."/>
            <person name="Vandamme P."/>
            <person name="Trcek J."/>
        </authorList>
    </citation>
    <scope>NUCLEOTIDE SEQUENCE [LARGE SCALE GENOMIC DNA]</scope>
    <source>
        <strain evidence="3 4">LMG 18788</strain>
    </source>
</reference>
<dbReference type="RefSeq" id="WP_110568785.1">
    <property type="nucleotide sequence ID" value="NZ_CP137147.1"/>
</dbReference>
<protein>
    <recommendedName>
        <fullName evidence="2">Barstar (barnase inhibitor) domain-containing protein</fullName>
    </recommendedName>
</protein>
<comment type="similarity">
    <text evidence="1">Belongs to the barstar family.</text>
</comment>
<dbReference type="OrthoDB" id="8478900at2"/>
<feature type="domain" description="Barstar (barnase inhibitor)" evidence="2">
    <location>
        <begin position="31"/>
        <end position="116"/>
    </location>
</feature>
<dbReference type="SUPFAM" id="SSF52038">
    <property type="entry name" value="Barstar-related"/>
    <property type="match status" value="1"/>
</dbReference>
<dbReference type="AlphaFoldDB" id="A0A318QIT1"/>
<accession>A0A318QIT1</accession>
<evidence type="ECO:0000256" key="1">
    <source>
        <dbReference type="ARBA" id="ARBA00006845"/>
    </source>
</evidence>
<dbReference type="Proteomes" id="UP000247814">
    <property type="component" value="Unassembled WGS sequence"/>
</dbReference>
<evidence type="ECO:0000259" key="2">
    <source>
        <dbReference type="Pfam" id="PF01337"/>
    </source>
</evidence>